<organism evidence="1 2">
    <name type="scientific">Candidatus Spyradenecus faecavium</name>
    <dbReference type="NCBI Taxonomy" id="2840947"/>
    <lineage>
        <taxon>Bacteria</taxon>
        <taxon>Pseudomonadati</taxon>
        <taxon>Lentisphaerota</taxon>
        <taxon>Lentisphaeria</taxon>
        <taxon>Lentisphaerales</taxon>
        <taxon>Lentisphaeraceae</taxon>
        <taxon>Lentisphaeraceae incertae sedis</taxon>
        <taxon>Candidatus Spyradenecus</taxon>
    </lineage>
</organism>
<reference evidence="1" key="1">
    <citation type="submission" date="2020-10" db="EMBL/GenBank/DDBJ databases">
        <authorList>
            <person name="Gilroy R."/>
        </authorList>
    </citation>
    <scope>NUCLEOTIDE SEQUENCE</scope>
    <source>
        <strain evidence="1">35461</strain>
    </source>
</reference>
<sequence length="155" mass="16915">MDLLHELKAEQVMSQTMEVNGQTVVADVWRLPATSSADPLRKAGERLLVVGKTVYLFHEDVRPMMGSCTWPEDLPAWDFAPDYVVDAGTARFVSGVSTEAPAALMGALAERAAAQGWEPLGGGVWRRGQETLLAHAAESRRGTEAVMVIQRNPRQ</sequence>
<dbReference type="AlphaFoldDB" id="A0A9D1T371"/>
<proteinExistence type="predicted"/>
<name>A0A9D1T371_9BACT</name>
<comment type="caution">
    <text evidence="1">The sequence shown here is derived from an EMBL/GenBank/DDBJ whole genome shotgun (WGS) entry which is preliminary data.</text>
</comment>
<dbReference type="Proteomes" id="UP000886845">
    <property type="component" value="Unassembled WGS sequence"/>
</dbReference>
<gene>
    <name evidence="1" type="ORF">IAC79_07510</name>
</gene>
<evidence type="ECO:0000313" key="2">
    <source>
        <dbReference type="Proteomes" id="UP000886845"/>
    </source>
</evidence>
<reference evidence="1" key="2">
    <citation type="journal article" date="2021" name="PeerJ">
        <title>Extensive microbial diversity within the chicken gut microbiome revealed by metagenomics and culture.</title>
        <authorList>
            <person name="Gilroy R."/>
            <person name="Ravi A."/>
            <person name="Getino M."/>
            <person name="Pursley I."/>
            <person name="Horton D.L."/>
            <person name="Alikhan N.F."/>
            <person name="Baker D."/>
            <person name="Gharbi K."/>
            <person name="Hall N."/>
            <person name="Watson M."/>
            <person name="Adriaenssens E.M."/>
            <person name="Foster-Nyarko E."/>
            <person name="Jarju S."/>
            <person name="Secka A."/>
            <person name="Antonio M."/>
            <person name="Oren A."/>
            <person name="Chaudhuri R.R."/>
            <person name="La Ragione R."/>
            <person name="Hildebrand F."/>
            <person name="Pallen M.J."/>
        </authorList>
    </citation>
    <scope>NUCLEOTIDE SEQUENCE</scope>
    <source>
        <strain evidence="1">35461</strain>
    </source>
</reference>
<dbReference type="EMBL" id="DVOR01000235">
    <property type="protein sequence ID" value="HIV09942.1"/>
    <property type="molecule type" value="Genomic_DNA"/>
</dbReference>
<accession>A0A9D1T371</accession>
<evidence type="ECO:0000313" key="1">
    <source>
        <dbReference type="EMBL" id="HIV09942.1"/>
    </source>
</evidence>
<protein>
    <submittedName>
        <fullName evidence="1">Uncharacterized protein</fullName>
    </submittedName>
</protein>